<evidence type="ECO:0000313" key="8">
    <source>
        <dbReference type="Proteomes" id="UP000549394"/>
    </source>
</evidence>
<protein>
    <submittedName>
        <fullName evidence="6">DgyrCDS14145</fullName>
    </submittedName>
    <submittedName>
        <fullName evidence="7">DgyrCDS14147</fullName>
    </submittedName>
</protein>
<comment type="caution">
    <text evidence="7">The sequence shown here is derived from an EMBL/GenBank/DDBJ whole genome shotgun (WGS) entry which is preliminary data.</text>
</comment>
<evidence type="ECO:0000256" key="1">
    <source>
        <dbReference type="ARBA" id="ARBA00004613"/>
    </source>
</evidence>
<organism evidence="7 8">
    <name type="scientific">Dimorphilus gyrociliatus</name>
    <dbReference type="NCBI Taxonomy" id="2664684"/>
    <lineage>
        <taxon>Eukaryota</taxon>
        <taxon>Metazoa</taxon>
        <taxon>Spiralia</taxon>
        <taxon>Lophotrochozoa</taxon>
        <taxon>Annelida</taxon>
        <taxon>Polychaeta</taxon>
        <taxon>Polychaeta incertae sedis</taxon>
        <taxon>Dinophilidae</taxon>
        <taxon>Dimorphilus</taxon>
    </lineage>
</organism>
<dbReference type="CDD" id="cd00190">
    <property type="entry name" value="Tryp_SPc"/>
    <property type="match status" value="1"/>
</dbReference>
<dbReference type="PRINTS" id="PR00722">
    <property type="entry name" value="CHYMOTRYPSIN"/>
</dbReference>
<dbReference type="InterPro" id="IPR043504">
    <property type="entry name" value="Peptidase_S1_PA_chymotrypsin"/>
</dbReference>
<dbReference type="AlphaFoldDB" id="A0A7I8WCQ8"/>
<dbReference type="GO" id="GO:0006508">
    <property type="term" value="P:proteolysis"/>
    <property type="evidence" value="ECO:0007669"/>
    <property type="project" value="InterPro"/>
</dbReference>
<evidence type="ECO:0000256" key="2">
    <source>
        <dbReference type="ARBA" id="ARBA00022525"/>
    </source>
</evidence>
<accession>A0A7I8WCQ8</accession>
<evidence type="ECO:0000259" key="5">
    <source>
        <dbReference type="PROSITE" id="PS50240"/>
    </source>
</evidence>
<dbReference type="EMBL" id="CAJFCJ010000030">
    <property type="protein sequence ID" value="CAD5125963.1"/>
    <property type="molecule type" value="Genomic_DNA"/>
</dbReference>
<keyword evidence="3" id="KW-1015">Disulfide bond</keyword>
<dbReference type="SUPFAM" id="SSF50494">
    <property type="entry name" value="Trypsin-like serine proteases"/>
    <property type="match status" value="1"/>
</dbReference>
<feature type="chain" id="PRO_5033914430" evidence="4">
    <location>
        <begin position="17"/>
        <end position="269"/>
    </location>
</feature>
<dbReference type="Proteomes" id="UP000549394">
    <property type="component" value="Unassembled WGS sequence"/>
</dbReference>
<proteinExistence type="predicted"/>
<feature type="domain" description="Peptidase S1" evidence="5">
    <location>
        <begin position="42"/>
        <end position="269"/>
    </location>
</feature>
<keyword evidence="8" id="KW-1185">Reference proteome</keyword>
<dbReference type="GO" id="GO:0004252">
    <property type="term" value="F:serine-type endopeptidase activity"/>
    <property type="evidence" value="ECO:0007669"/>
    <property type="project" value="InterPro"/>
</dbReference>
<dbReference type="InterPro" id="IPR018114">
    <property type="entry name" value="TRYPSIN_HIS"/>
</dbReference>
<evidence type="ECO:0000313" key="7">
    <source>
        <dbReference type="EMBL" id="CAD5125965.1"/>
    </source>
</evidence>
<keyword evidence="2" id="KW-0964">Secreted</keyword>
<dbReference type="GO" id="GO:0005576">
    <property type="term" value="C:extracellular region"/>
    <property type="evidence" value="ECO:0007669"/>
    <property type="project" value="UniProtKB-SubCell"/>
</dbReference>
<sequence length="269" mass="29108">MKIFIALFAVVVGINAQWISDCGKSKYSDPGREQSTDKFGRVVGGWESRPNEFPYQISLNIFGSHNCGGVVLNSNWILTAAHCVSSGSTTGLEVLAGAHIRSNPHGPEHRSEVLQVINHEKYTDPKRYSNDISLLKLASPLTLSEDIAPICSPRDITYNGETVTISGWGGTFSGSPATDELRYTNVQVWTNADCEGPYPGSIDETMICAAAPGRDTCQMDSGGPLAYNNNGKFEIVGLTSWGRGCALPTHPGVYARVSPQLEWIRENAV</sequence>
<evidence type="ECO:0000256" key="3">
    <source>
        <dbReference type="ARBA" id="ARBA00023157"/>
    </source>
</evidence>
<dbReference type="EMBL" id="CAJFCJ010000030">
    <property type="protein sequence ID" value="CAD5125965.1"/>
    <property type="molecule type" value="Genomic_DNA"/>
</dbReference>
<dbReference type="Pfam" id="PF00089">
    <property type="entry name" value="Trypsin"/>
    <property type="match status" value="1"/>
</dbReference>
<dbReference type="InterPro" id="IPR001254">
    <property type="entry name" value="Trypsin_dom"/>
</dbReference>
<dbReference type="PROSITE" id="PS50240">
    <property type="entry name" value="TRYPSIN_DOM"/>
    <property type="match status" value="1"/>
</dbReference>
<evidence type="ECO:0000313" key="6">
    <source>
        <dbReference type="EMBL" id="CAD5125963.1"/>
    </source>
</evidence>
<feature type="signal peptide" evidence="4">
    <location>
        <begin position="1"/>
        <end position="16"/>
    </location>
</feature>
<dbReference type="PANTHER" id="PTHR24252:SF7">
    <property type="entry name" value="HYALIN"/>
    <property type="match status" value="1"/>
</dbReference>
<gene>
    <name evidence="6" type="ORF">DGYR_LOCUS13255</name>
    <name evidence="7" type="ORF">DGYR_LOCUS13257</name>
</gene>
<dbReference type="InterPro" id="IPR001314">
    <property type="entry name" value="Peptidase_S1A"/>
</dbReference>
<dbReference type="PANTHER" id="PTHR24252">
    <property type="entry name" value="ACROSIN-RELATED"/>
    <property type="match status" value="1"/>
</dbReference>
<dbReference type="SMART" id="SM00020">
    <property type="entry name" value="Tryp_SPc"/>
    <property type="match status" value="1"/>
</dbReference>
<keyword evidence="4" id="KW-0732">Signal</keyword>
<dbReference type="FunFam" id="2.40.10.10:FF:000047">
    <property type="entry name" value="Trypsin eta"/>
    <property type="match status" value="1"/>
</dbReference>
<dbReference type="Gene3D" id="2.40.10.10">
    <property type="entry name" value="Trypsin-like serine proteases"/>
    <property type="match status" value="1"/>
</dbReference>
<comment type="subcellular location">
    <subcellularLocation>
        <location evidence="1">Secreted</location>
    </subcellularLocation>
</comment>
<dbReference type="GO" id="GO:0051604">
    <property type="term" value="P:protein maturation"/>
    <property type="evidence" value="ECO:0007669"/>
    <property type="project" value="UniProtKB-ARBA"/>
</dbReference>
<name>A0A7I8WCQ8_9ANNE</name>
<dbReference type="InterPro" id="IPR009003">
    <property type="entry name" value="Peptidase_S1_PA"/>
</dbReference>
<evidence type="ECO:0000256" key="4">
    <source>
        <dbReference type="SAM" id="SignalP"/>
    </source>
</evidence>
<dbReference type="PROSITE" id="PS00134">
    <property type="entry name" value="TRYPSIN_HIS"/>
    <property type="match status" value="1"/>
</dbReference>
<dbReference type="OrthoDB" id="10012881at2759"/>
<reference evidence="7 8" key="1">
    <citation type="submission" date="2020-08" db="EMBL/GenBank/DDBJ databases">
        <authorList>
            <person name="Hejnol A."/>
        </authorList>
    </citation>
    <scope>NUCLEOTIDE SEQUENCE [LARGE SCALE GENOMIC DNA]</scope>
</reference>